<evidence type="ECO:0000313" key="2">
    <source>
        <dbReference type="EMBL" id="MDR7212424.1"/>
    </source>
</evidence>
<organism evidence="2 3">
    <name type="scientific">Flavobacterium piscis</name>
    <dbReference type="NCBI Taxonomy" id="1114874"/>
    <lineage>
        <taxon>Bacteria</taxon>
        <taxon>Pseudomonadati</taxon>
        <taxon>Bacteroidota</taxon>
        <taxon>Flavobacteriia</taxon>
        <taxon>Flavobacteriales</taxon>
        <taxon>Flavobacteriaceae</taxon>
        <taxon>Flavobacterium</taxon>
    </lineage>
</organism>
<feature type="domain" description="Transposase IS200-like" evidence="1">
    <location>
        <begin position="5"/>
        <end position="107"/>
    </location>
</feature>
<reference evidence="2 3" key="1">
    <citation type="submission" date="2023-07" db="EMBL/GenBank/DDBJ databases">
        <title>Sorghum-associated microbial communities from plants grown in Nebraska, USA.</title>
        <authorList>
            <person name="Schachtman D."/>
        </authorList>
    </citation>
    <scope>NUCLEOTIDE SEQUENCE [LARGE SCALE GENOMIC DNA]</scope>
    <source>
        <strain evidence="2 3">4129</strain>
    </source>
</reference>
<evidence type="ECO:0000259" key="1">
    <source>
        <dbReference type="SMART" id="SM01321"/>
    </source>
</evidence>
<dbReference type="InterPro" id="IPR002686">
    <property type="entry name" value="Transposase_17"/>
</dbReference>
<dbReference type="Gene3D" id="3.30.70.1290">
    <property type="entry name" value="Transposase IS200-like"/>
    <property type="match status" value="1"/>
</dbReference>
<dbReference type="Proteomes" id="UP001269081">
    <property type="component" value="Unassembled WGS sequence"/>
</dbReference>
<dbReference type="EMBL" id="JAVDWQ010000022">
    <property type="protein sequence ID" value="MDR7212424.1"/>
    <property type="molecule type" value="Genomic_DNA"/>
</dbReference>
<comment type="caution">
    <text evidence="2">The sequence shown here is derived from an EMBL/GenBank/DDBJ whole genome shotgun (WGS) entry which is preliminary data.</text>
</comment>
<dbReference type="SMART" id="SM01321">
    <property type="entry name" value="Y1_Tnp"/>
    <property type="match status" value="1"/>
</dbReference>
<sequence length="120" mass="14378">MNLNSYGKIVEEQIIWLQEQYLYVDIHNYIIMPNHLHLILEIDSLVIKDNSVKIKSLSSLIGAFKTTSSKFIHKKGFENFAWQRSFHDHIIRNTNAYDNIYTYIDLNPQKWHQDCFFEKN</sequence>
<accession>A0ABU1YDW8</accession>
<keyword evidence="3" id="KW-1185">Reference proteome</keyword>
<evidence type="ECO:0000313" key="3">
    <source>
        <dbReference type="Proteomes" id="UP001269081"/>
    </source>
</evidence>
<dbReference type="PANTHER" id="PTHR36966">
    <property type="entry name" value="REP-ASSOCIATED TYROSINE TRANSPOSASE"/>
    <property type="match status" value="1"/>
</dbReference>
<gene>
    <name evidence="2" type="ORF">J2W48_004385</name>
</gene>
<name>A0ABU1YDW8_9FLAO</name>
<protein>
    <submittedName>
        <fullName evidence="2">REP element-mobilizing transposase RayT</fullName>
    </submittedName>
</protein>
<dbReference type="InterPro" id="IPR036515">
    <property type="entry name" value="Transposase_17_sf"/>
</dbReference>
<dbReference type="SUPFAM" id="SSF143422">
    <property type="entry name" value="Transposase IS200-like"/>
    <property type="match status" value="1"/>
</dbReference>
<dbReference type="PANTHER" id="PTHR36966:SF1">
    <property type="entry name" value="REP-ASSOCIATED TYROSINE TRANSPOSASE"/>
    <property type="match status" value="1"/>
</dbReference>
<dbReference type="InterPro" id="IPR052715">
    <property type="entry name" value="RAYT_transposase"/>
</dbReference>
<proteinExistence type="predicted"/>